<evidence type="ECO:0000313" key="3">
    <source>
        <dbReference type="Proteomes" id="UP000704712"/>
    </source>
</evidence>
<gene>
    <name evidence="2" type="ORF">GN958_ATG05482</name>
</gene>
<feature type="transmembrane region" description="Helical" evidence="1">
    <location>
        <begin position="53"/>
        <end position="73"/>
    </location>
</feature>
<dbReference type="Proteomes" id="UP000704712">
    <property type="component" value="Unassembled WGS sequence"/>
</dbReference>
<sequence length="181" mass="19810">MPGHRRHSMSSTDSNALLVLLAVAMVLLVAAIELIVAYDPAAGFLPLLPPSPFLAVFLFLPVVSLNPFIVNFMGTRAAHRFVACSDPTRDAILCQSPARPACAASTPAAWIQAGSPRSRHQARGQHAAGLSSWLHAHVTTKRLPKENRAFVEFRFRWRVDKPPIARIQSSAGCQRRGRDEL</sequence>
<organism evidence="2 3">
    <name type="scientific">Phytophthora infestans</name>
    <name type="common">Potato late blight agent</name>
    <name type="synonym">Botrytis infestans</name>
    <dbReference type="NCBI Taxonomy" id="4787"/>
    <lineage>
        <taxon>Eukaryota</taxon>
        <taxon>Sar</taxon>
        <taxon>Stramenopiles</taxon>
        <taxon>Oomycota</taxon>
        <taxon>Peronosporomycetes</taxon>
        <taxon>Peronosporales</taxon>
        <taxon>Peronosporaceae</taxon>
        <taxon>Phytophthora</taxon>
    </lineage>
</organism>
<keyword evidence="1" id="KW-1133">Transmembrane helix</keyword>
<reference evidence="2" key="1">
    <citation type="submission" date="2020-03" db="EMBL/GenBank/DDBJ databases">
        <title>Hybrid Assembly of Korean Phytophthora infestans isolates.</title>
        <authorList>
            <person name="Prokchorchik M."/>
            <person name="Lee Y."/>
            <person name="Seo J."/>
            <person name="Cho J.-H."/>
            <person name="Park Y.-E."/>
            <person name="Jang D.-C."/>
            <person name="Im J.-S."/>
            <person name="Choi J.-G."/>
            <person name="Park H.-J."/>
            <person name="Lee G.-B."/>
            <person name="Lee Y.-G."/>
            <person name="Hong S.-Y."/>
            <person name="Cho K."/>
            <person name="Sohn K.H."/>
        </authorList>
    </citation>
    <scope>NUCLEOTIDE SEQUENCE</scope>
    <source>
        <strain evidence="2">KR_2_A2</strain>
    </source>
</reference>
<evidence type="ECO:0000256" key="1">
    <source>
        <dbReference type="SAM" id="Phobius"/>
    </source>
</evidence>
<accession>A0A8S9UY81</accession>
<evidence type="ECO:0008006" key="4">
    <source>
        <dbReference type="Google" id="ProtNLM"/>
    </source>
</evidence>
<protein>
    <recommendedName>
        <fullName evidence="4">Transmembrane protein</fullName>
    </recommendedName>
</protein>
<comment type="caution">
    <text evidence="2">The sequence shown here is derived from an EMBL/GenBank/DDBJ whole genome shotgun (WGS) entry which is preliminary data.</text>
</comment>
<evidence type="ECO:0000313" key="2">
    <source>
        <dbReference type="EMBL" id="KAF4145293.1"/>
    </source>
</evidence>
<proteinExistence type="predicted"/>
<dbReference type="EMBL" id="JAACNO010000747">
    <property type="protein sequence ID" value="KAF4145293.1"/>
    <property type="molecule type" value="Genomic_DNA"/>
</dbReference>
<name>A0A8S9UY81_PHYIN</name>
<keyword evidence="1" id="KW-0812">Transmembrane</keyword>
<dbReference type="AlphaFoldDB" id="A0A8S9UY81"/>
<keyword evidence="1" id="KW-0472">Membrane</keyword>